<reference evidence="3" key="1">
    <citation type="submission" date="2023-06" db="EMBL/GenBank/DDBJ databases">
        <title>Multi-omics analyses reveal the molecular pathogenesis toolkit of Lasiodiplodia hormozganensis, a cross-kingdom pathogen.</title>
        <authorList>
            <person name="Felix C."/>
            <person name="Meneses R."/>
            <person name="Goncalves M.F.M."/>
            <person name="Tilleman L."/>
            <person name="Duarte A.S."/>
            <person name="Jorrin-Novo J.V."/>
            <person name="Van De Peer Y."/>
            <person name="Deforce D."/>
            <person name="Van Nieuwerburgh F."/>
            <person name="Esteves A.C."/>
            <person name="Alves A."/>
        </authorList>
    </citation>
    <scope>NUCLEOTIDE SEQUENCE</scope>
    <source>
        <strain evidence="3">CBS 339.90</strain>
    </source>
</reference>
<dbReference type="AlphaFoldDB" id="A0AA40D798"/>
<accession>A0AA40D798</accession>
<gene>
    <name evidence="3" type="ORF">DIS24_g567</name>
</gene>
<evidence type="ECO:0000259" key="2">
    <source>
        <dbReference type="Pfam" id="PF24864"/>
    </source>
</evidence>
<dbReference type="Proteomes" id="UP001175001">
    <property type="component" value="Unassembled WGS sequence"/>
</dbReference>
<protein>
    <recommendedName>
        <fullName evidence="2">DUF7730 domain-containing protein</fullName>
    </recommendedName>
</protein>
<dbReference type="Pfam" id="PF24864">
    <property type="entry name" value="DUF7730"/>
    <property type="match status" value="1"/>
</dbReference>
<name>A0AA40D798_9PEZI</name>
<comment type="caution">
    <text evidence="3">The sequence shown here is derived from an EMBL/GenBank/DDBJ whole genome shotgun (WGS) entry which is preliminary data.</text>
</comment>
<evidence type="ECO:0000256" key="1">
    <source>
        <dbReference type="SAM" id="MobiDB-lite"/>
    </source>
</evidence>
<feature type="compositionally biased region" description="Basic and acidic residues" evidence="1">
    <location>
        <begin position="404"/>
        <end position="413"/>
    </location>
</feature>
<feature type="domain" description="DUF7730" evidence="2">
    <location>
        <begin position="57"/>
        <end position="222"/>
    </location>
</feature>
<keyword evidence="4" id="KW-1185">Reference proteome</keyword>
<proteinExistence type="predicted"/>
<organism evidence="3 4">
    <name type="scientific">Lasiodiplodia hormozganensis</name>
    <dbReference type="NCBI Taxonomy" id="869390"/>
    <lineage>
        <taxon>Eukaryota</taxon>
        <taxon>Fungi</taxon>
        <taxon>Dikarya</taxon>
        <taxon>Ascomycota</taxon>
        <taxon>Pezizomycotina</taxon>
        <taxon>Dothideomycetes</taxon>
        <taxon>Dothideomycetes incertae sedis</taxon>
        <taxon>Botryosphaeriales</taxon>
        <taxon>Botryosphaeriaceae</taxon>
        <taxon>Lasiodiplodia</taxon>
    </lineage>
</organism>
<dbReference type="PANTHER" id="PTHR38790">
    <property type="entry name" value="2EXR DOMAIN-CONTAINING PROTEIN-RELATED"/>
    <property type="match status" value="1"/>
</dbReference>
<sequence>MSDHSGTTPLDRQLAELHLDSARRTAASRADPAPAALSLPKRTIATSALGTDQPADQQQRSALLRLPHDIRLLIWEEAVGKRYLHLAQSYSEHASSSATALLAQQQHGQGYRGYFGQRCMECKPSCFHCTLLAATEFADFDVKLAARRRANADVRGVVAVLLLCKLVYNEAVPFLYKTNTFQFTSPRTIVSLYDYLRTPRWNSIRTLHLHWSFRAPLFAHYDALIRQIRSSASASVGAPALPEEQPATVYYDDERNDSILGLDVDFDDDDDDAVVEEEEGTAAHAGPQQQQPRYDPTLDSMLYWQHPLLESIPSMEIDRAHWEWEHWRDACAAMAQMRGLRDLRICLRTGLVAAPGQMALFLSPLRDVRLEMVGGSGGAGTGVGSGSGGNRGGGGELVQASGRGAEREVGEDGDGRRWKLGLLCSDRDGWAVQQALDRAGFACDVSRLVAQYWPPEVKVEPPPFNVQYKR</sequence>
<feature type="region of interest" description="Disordered" evidence="1">
    <location>
        <begin position="377"/>
        <end position="413"/>
    </location>
</feature>
<dbReference type="EMBL" id="JAUJDW010000002">
    <property type="protein sequence ID" value="KAK0664299.1"/>
    <property type="molecule type" value="Genomic_DNA"/>
</dbReference>
<dbReference type="InterPro" id="IPR056632">
    <property type="entry name" value="DUF7730"/>
</dbReference>
<evidence type="ECO:0000313" key="3">
    <source>
        <dbReference type="EMBL" id="KAK0664299.1"/>
    </source>
</evidence>
<evidence type="ECO:0000313" key="4">
    <source>
        <dbReference type="Proteomes" id="UP001175001"/>
    </source>
</evidence>
<feature type="compositionally biased region" description="Gly residues" evidence="1">
    <location>
        <begin position="377"/>
        <end position="396"/>
    </location>
</feature>